<sequence>MFKVFGLIRSLQYLDKMDVDENERPESDEEEEEEEEDEEDDDPGSGEIDGEDRNGKMSNGRMLT</sequence>
<dbReference type="Proteomes" id="UP001420932">
    <property type="component" value="Unassembled WGS sequence"/>
</dbReference>
<accession>A0AAP0JND4</accession>
<dbReference type="AlphaFoldDB" id="A0AAP0JND4"/>
<feature type="compositionally biased region" description="Acidic residues" evidence="1">
    <location>
        <begin position="26"/>
        <end position="50"/>
    </location>
</feature>
<gene>
    <name evidence="2" type="ORF">Syun_015698</name>
</gene>
<organism evidence="2 3">
    <name type="scientific">Stephania yunnanensis</name>
    <dbReference type="NCBI Taxonomy" id="152371"/>
    <lineage>
        <taxon>Eukaryota</taxon>
        <taxon>Viridiplantae</taxon>
        <taxon>Streptophyta</taxon>
        <taxon>Embryophyta</taxon>
        <taxon>Tracheophyta</taxon>
        <taxon>Spermatophyta</taxon>
        <taxon>Magnoliopsida</taxon>
        <taxon>Ranunculales</taxon>
        <taxon>Menispermaceae</taxon>
        <taxon>Menispermoideae</taxon>
        <taxon>Cissampelideae</taxon>
        <taxon>Stephania</taxon>
    </lineage>
</organism>
<name>A0AAP0JND4_9MAGN</name>
<proteinExistence type="predicted"/>
<comment type="caution">
    <text evidence="2">The sequence shown here is derived from an EMBL/GenBank/DDBJ whole genome shotgun (WGS) entry which is preliminary data.</text>
</comment>
<evidence type="ECO:0000313" key="3">
    <source>
        <dbReference type="Proteomes" id="UP001420932"/>
    </source>
</evidence>
<keyword evidence="3" id="KW-1185">Reference proteome</keyword>
<feature type="compositionally biased region" description="Basic and acidic residues" evidence="1">
    <location>
        <begin position="15"/>
        <end position="25"/>
    </location>
</feature>
<dbReference type="EMBL" id="JBBNAF010000006">
    <property type="protein sequence ID" value="KAK9136368.1"/>
    <property type="molecule type" value="Genomic_DNA"/>
</dbReference>
<feature type="region of interest" description="Disordered" evidence="1">
    <location>
        <begin position="15"/>
        <end position="64"/>
    </location>
</feature>
<protein>
    <submittedName>
        <fullName evidence="2">Uncharacterized protein</fullName>
    </submittedName>
</protein>
<evidence type="ECO:0000256" key="1">
    <source>
        <dbReference type="SAM" id="MobiDB-lite"/>
    </source>
</evidence>
<evidence type="ECO:0000313" key="2">
    <source>
        <dbReference type="EMBL" id="KAK9136368.1"/>
    </source>
</evidence>
<reference evidence="2 3" key="1">
    <citation type="submission" date="2024-01" db="EMBL/GenBank/DDBJ databases">
        <title>Genome assemblies of Stephania.</title>
        <authorList>
            <person name="Yang L."/>
        </authorList>
    </citation>
    <scope>NUCLEOTIDE SEQUENCE [LARGE SCALE GENOMIC DNA]</scope>
    <source>
        <strain evidence="2">YNDBR</strain>
        <tissue evidence="2">Leaf</tissue>
    </source>
</reference>